<dbReference type="AlphaFoldDB" id="A0A448XPJ0"/>
<name>A0A448XPJ0_9PLAT</name>
<evidence type="ECO:0000313" key="1">
    <source>
        <dbReference type="EMBL" id="VEL41707.1"/>
    </source>
</evidence>
<dbReference type="Proteomes" id="UP000784294">
    <property type="component" value="Unassembled WGS sequence"/>
</dbReference>
<comment type="caution">
    <text evidence="1">The sequence shown here is derived from an EMBL/GenBank/DDBJ whole genome shotgun (WGS) entry which is preliminary data.</text>
</comment>
<accession>A0A448XPJ0</accession>
<proteinExistence type="predicted"/>
<dbReference type="EMBL" id="CAAALY010270637">
    <property type="protein sequence ID" value="VEL41707.1"/>
    <property type="molecule type" value="Genomic_DNA"/>
</dbReference>
<gene>
    <name evidence="1" type="ORF">PXEA_LOCUS35147</name>
</gene>
<reference evidence="1" key="1">
    <citation type="submission" date="2018-11" db="EMBL/GenBank/DDBJ databases">
        <authorList>
            <consortium name="Pathogen Informatics"/>
        </authorList>
    </citation>
    <scope>NUCLEOTIDE SEQUENCE</scope>
</reference>
<evidence type="ECO:0000313" key="2">
    <source>
        <dbReference type="Proteomes" id="UP000784294"/>
    </source>
</evidence>
<protein>
    <submittedName>
        <fullName evidence="1">Uncharacterized protein</fullName>
    </submittedName>
</protein>
<organism evidence="1 2">
    <name type="scientific">Protopolystoma xenopodis</name>
    <dbReference type="NCBI Taxonomy" id="117903"/>
    <lineage>
        <taxon>Eukaryota</taxon>
        <taxon>Metazoa</taxon>
        <taxon>Spiralia</taxon>
        <taxon>Lophotrochozoa</taxon>
        <taxon>Platyhelminthes</taxon>
        <taxon>Monogenea</taxon>
        <taxon>Polyopisthocotylea</taxon>
        <taxon>Polystomatidea</taxon>
        <taxon>Polystomatidae</taxon>
        <taxon>Protopolystoma</taxon>
    </lineage>
</organism>
<sequence>IDETNQEAATTTGFQQNFPPVARSSELSATSGQNCVLGKQVNLDAVVSASSFTVSSTSSSFVQLGRFPTHTLGSGLFASNSLVNQATVCLTGGVALCSTNTNSCPRAQTSVTMLQLAAAPNSTIVTASPAQSYGMQVGQSGHLPGLPSKMVPVTGALTVTTSKSPEPPLVSATGLSASNTFIPTQAASFSSNLQVLHSQHGLNTCQPSVFQVGYLNVT</sequence>
<keyword evidence="2" id="KW-1185">Reference proteome</keyword>
<feature type="non-terminal residue" evidence="1">
    <location>
        <position position="1"/>
    </location>
</feature>